<comment type="caution">
    <text evidence="2">The sequence shown here is derived from an EMBL/GenBank/DDBJ whole genome shotgun (WGS) entry which is preliminary data.</text>
</comment>
<dbReference type="Gene3D" id="3.10.20.90">
    <property type="entry name" value="Phosphatidylinositol 3-kinase Catalytic Subunit, Chain A, domain 1"/>
    <property type="match status" value="1"/>
</dbReference>
<dbReference type="PROSITE" id="PS50053">
    <property type="entry name" value="UBIQUITIN_2"/>
    <property type="match status" value="1"/>
</dbReference>
<dbReference type="SUPFAM" id="SSF54236">
    <property type="entry name" value="Ubiquitin-like"/>
    <property type="match status" value="1"/>
</dbReference>
<feature type="domain" description="Ubiquitin-like" evidence="1">
    <location>
        <begin position="32"/>
        <end position="89"/>
    </location>
</feature>
<dbReference type="InterPro" id="IPR029071">
    <property type="entry name" value="Ubiquitin-like_domsf"/>
</dbReference>
<dbReference type="Pfam" id="PF00240">
    <property type="entry name" value="ubiquitin"/>
    <property type="match status" value="1"/>
</dbReference>
<gene>
    <name evidence="2" type="ORF">ABG768_000018</name>
</gene>
<dbReference type="InterPro" id="IPR000626">
    <property type="entry name" value="Ubiquitin-like_dom"/>
</dbReference>
<keyword evidence="3" id="KW-1185">Reference proteome</keyword>
<dbReference type="Proteomes" id="UP001479290">
    <property type="component" value="Unassembled WGS sequence"/>
</dbReference>
<dbReference type="CDD" id="cd17039">
    <property type="entry name" value="Ubl_ubiquitin_like"/>
    <property type="match status" value="1"/>
</dbReference>
<organism evidence="2 3">
    <name type="scientific">Culter alburnus</name>
    <name type="common">Topmouth culter</name>
    <dbReference type="NCBI Taxonomy" id="194366"/>
    <lineage>
        <taxon>Eukaryota</taxon>
        <taxon>Metazoa</taxon>
        <taxon>Chordata</taxon>
        <taxon>Craniata</taxon>
        <taxon>Vertebrata</taxon>
        <taxon>Euteleostomi</taxon>
        <taxon>Actinopterygii</taxon>
        <taxon>Neopterygii</taxon>
        <taxon>Teleostei</taxon>
        <taxon>Ostariophysi</taxon>
        <taxon>Cypriniformes</taxon>
        <taxon>Xenocyprididae</taxon>
        <taxon>Xenocypridinae</taxon>
        <taxon>Culter</taxon>
    </lineage>
</organism>
<evidence type="ECO:0000259" key="1">
    <source>
        <dbReference type="PROSITE" id="PS50053"/>
    </source>
</evidence>
<name>A0AAW2B5V9_CULAL</name>
<accession>A0AAW2B5V9</accession>
<evidence type="ECO:0000313" key="2">
    <source>
        <dbReference type="EMBL" id="KAK9980407.1"/>
    </source>
</evidence>
<proteinExistence type="predicted"/>
<reference evidence="2 3" key="1">
    <citation type="submission" date="2024-05" db="EMBL/GenBank/DDBJ databases">
        <title>A high-quality chromosomal-level genome assembly of Topmouth culter (Culter alburnus).</title>
        <authorList>
            <person name="Zhao H."/>
        </authorList>
    </citation>
    <scope>NUCLEOTIDE SEQUENCE [LARGE SCALE GENOMIC DNA]</scope>
    <source>
        <strain evidence="2">CATC2023</strain>
        <tissue evidence="2">Muscle</tissue>
    </source>
</reference>
<evidence type="ECO:0000313" key="3">
    <source>
        <dbReference type="Proteomes" id="UP001479290"/>
    </source>
</evidence>
<dbReference type="EMBL" id="JAWDJR010000001">
    <property type="protein sequence ID" value="KAK9980407.1"/>
    <property type="molecule type" value="Genomic_DNA"/>
</dbReference>
<sequence>MEKTYQVIVVGIQDKKRVIDVADSEEEFKNMTVEKFKEKLAEKLPKEASDLSELRLFYTTKQLKDTDKFSDYGIKNNATFFVVFRLPGGR</sequence>
<dbReference type="SMART" id="SM00213">
    <property type="entry name" value="UBQ"/>
    <property type="match status" value="1"/>
</dbReference>
<protein>
    <recommendedName>
        <fullName evidence="1">Ubiquitin-like domain-containing protein</fullName>
    </recommendedName>
</protein>
<dbReference type="AlphaFoldDB" id="A0AAW2B5V9"/>